<proteinExistence type="predicted"/>
<dbReference type="AlphaFoldDB" id="A0A516ZBI9"/>
<reference evidence="1" key="1">
    <citation type="journal article" date="2019" name="PLoS ONE">
        <title>Extensive chloroplast genome rearrangement amongst three closely related Halamphora spp. (Bacillariophyceae), and evidence for rapid evolution as compared to land plants.</title>
        <authorList>
            <person name="Hamsher S.E."/>
            <person name="Keepers K.G."/>
            <person name="Pogoda C.S."/>
            <person name="Stepanek J.G."/>
            <person name="Kane N.C."/>
            <person name="Kociolek J.P."/>
        </authorList>
    </citation>
    <scope>NUCLEOTIDE SEQUENCE</scope>
</reference>
<accession>A0A516ZBI9</accession>
<keyword evidence="1" id="KW-0934">Plastid</keyword>
<organism evidence="1">
    <name type="scientific">Halamphora calidilacuna</name>
    <dbReference type="NCBI Taxonomy" id="2133758"/>
    <lineage>
        <taxon>Eukaryota</taxon>
        <taxon>Sar</taxon>
        <taxon>Stramenopiles</taxon>
        <taxon>Ochrophyta</taxon>
        <taxon>Bacillariophyta</taxon>
        <taxon>Bacillariophyceae</taxon>
        <taxon>Bacillariophycidae</taxon>
        <taxon>Naviculales</taxon>
        <taxon>Amphipleuraceae</taxon>
        <taxon>Halamphora</taxon>
    </lineage>
</organism>
<geneLocation type="chloroplast" evidence="1"/>
<name>A0A516ZBI9_9STRA</name>
<gene>
    <name evidence="1" type="primary">ORF17</name>
</gene>
<sequence length="149" mass="18047">MFDLSSTNLGRFDLYYFRKSNPTNQDEPPESLMENSCYKVKSKSKRKKACWKRTRRGPIMRIGNRSSSNYYRVYQKTQIINYDVYSEVNHGLEFELELQNKLVKLFQQFLFANQIEEFEDRLVQHFSKQLFKKGEFRFFFKKEAVFILS</sequence>
<keyword evidence="1" id="KW-0150">Chloroplast</keyword>
<dbReference type="GeneID" id="41660950"/>
<evidence type="ECO:0000313" key="1">
    <source>
        <dbReference type="EMBL" id="QDR25068.1"/>
    </source>
</evidence>
<protein>
    <submittedName>
        <fullName evidence="1">Uncharacterized protein</fullName>
    </submittedName>
</protein>
<dbReference type="EMBL" id="MK045451">
    <property type="protein sequence ID" value="QDR25068.1"/>
    <property type="molecule type" value="Genomic_DNA"/>
</dbReference>
<dbReference type="RefSeq" id="YP_009686254.1">
    <property type="nucleotide sequence ID" value="NC_044464.1"/>
</dbReference>